<name>A0A7W5F1Y9_9ACTN</name>
<protein>
    <recommendedName>
        <fullName evidence="4">Secreted protein</fullName>
    </recommendedName>
</protein>
<dbReference type="RefSeq" id="WP_184592239.1">
    <property type="nucleotide sequence ID" value="NZ_BMUP01000007.1"/>
</dbReference>
<feature type="signal peptide" evidence="1">
    <location>
        <begin position="1"/>
        <end position="26"/>
    </location>
</feature>
<organism evidence="2 3">
    <name type="scientific">Streptomyces violarus</name>
    <dbReference type="NCBI Taxonomy" id="67380"/>
    <lineage>
        <taxon>Bacteria</taxon>
        <taxon>Bacillati</taxon>
        <taxon>Actinomycetota</taxon>
        <taxon>Actinomycetes</taxon>
        <taxon>Kitasatosporales</taxon>
        <taxon>Streptomycetaceae</taxon>
        <taxon>Streptomyces</taxon>
    </lineage>
</organism>
<keyword evidence="1" id="KW-0732">Signal</keyword>
<evidence type="ECO:0000313" key="2">
    <source>
        <dbReference type="EMBL" id="MBB3076848.1"/>
    </source>
</evidence>
<dbReference type="AlphaFoldDB" id="A0A7W5F1Y9"/>
<proteinExistence type="predicted"/>
<dbReference type="PROSITE" id="PS51318">
    <property type="entry name" value="TAT"/>
    <property type="match status" value="1"/>
</dbReference>
<sequence length="134" mass="13763">MIKRRILTGTLAAVAVAGLATPMAAAAPSSAQASAPQTKVKACELYADNVVQTGNDLSGAGGRRGCAADDSQTVTVTTYKWVNNGSDVKVGSATQSAANVDLTARGTCKGKGFYYTYTQDSAGGEKYSPRVEMC</sequence>
<evidence type="ECO:0008006" key="4">
    <source>
        <dbReference type="Google" id="ProtNLM"/>
    </source>
</evidence>
<comment type="caution">
    <text evidence="2">The sequence shown here is derived from an EMBL/GenBank/DDBJ whole genome shotgun (WGS) entry which is preliminary data.</text>
</comment>
<dbReference type="InterPro" id="IPR006311">
    <property type="entry name" value="TAT_signal"/>
</dbReference>
<keyword evidence="3" id="KW-1185">Reference proteome</keyword>
<reference evidence="2 3" key="1">
    <citation type="submission" date="2020-08" db="EMBL/GenBank/DDBJ databases">
        <title>Genomic Encyclopedia of Type Strains, Phase III (KMG-III): the genomes of soil and plant-associated and newly described type strains.</title>
        <authorList>
            <person name="Whitman W."/>
        </authorList>
    </citation>
    <scope>NUCLEOTIDE SEQUENCE [LARGE SCALE GENOMIC DNA]</scope>
    <source>
        <strain evidence="2 3">CECT 3237</strain>
    </source>
</reference>
<evidence type="ECO:0000256" key="1">
    <source>
        <dbReference type="SAM" id="SignalP"/>
    </source>
</evidence>
<gene>
    <name evidence="2" type="ORF">FHS41_003336</name>
</gene>
<dbReference type="EMBL" id="JACHXE010000003">
    <property type="protein sequence ID" value="MBB3076848.1"/>
    <property type="molecule type" value="Genomic_DNA"/>
</dbReference>
<accession>A0A7W5F1Y9</accession>
<evidence type="ECO:0000313" key="3">
    <source>
        <dbReference type="Proteomes" id="UP000572907"/>
    </source>
</evidence>
<dbReference type="Proteomes" id="UP000572907">
    <property type="component" value="Unassembled WGS sequence"/>
</dbReference>
<feature type="chain" id="PRO_5038787723" description="Secreted protein" evidence="1">
    <location>
        <begin position="27"/>
        <end position="134"/>
    </location>
</feature>